<feature type="chain" id="PRO_5001697753" description="Outer membrane protein beta-barrel domain-containing protein" evidence="4">
    <location>
        <begin position="29"/>
        <end position="812"/>
    </location>
</feature>
<dbReference type="Proteomes" id="UP000027821">
    <property type="component" value="Unassembled WGS sequence"/>
</dbReference>
<dbReference type="Pfam" id="PF14905">
    <property type="entry name" value="OMP_b-brl_3"/>
    <property type="match status" value="1"/>
</dbReference>
<reference evidence="6 7" key="1">
    <citation type="submission" date="2014-04" db="EMBL/GenBank/DDBJ databases">
        <title>Characterization and application of a salt tolerant electro-active bacterium.</title>
        <authorList>
            <person name="Yang L."/>
            <person name="Wei S."/>
            <person name="Tay Q.X.M."/>
        </authorList>
    </citation>
    <scope>NUCLEOTIDE SEQUENCE [LARGE SCALE GENOMIC DNA]</scope>
    <source>
        <strain evidence="6 7">LY1</strain>
    </source>
</reference>
<dbReference type="GO" id="GO:0009279">
    <property type="term" value="C:cell outer membrane"/>
    <property type="evidence" value="ECO:0007669"/>
    <property type="project" value="UniProtKB-SubCell"/>
</dbReference>
<evidence type="ECO:0000256" key="2">
    <source>
        <dbReference type="ARBA" id="ARBA00023136"/>
    </source>
</evidence>
<dbReference type="Gene3D" id="2.40.170.20">
    <property type="entry name" value="TonB-dependent receptor, beta-barrel domain"/>
    <property type="match status" value="1"/>
</dbReference>
<dbReference type="Gene3D" id="2.60.40.1120">
    <property type="entry name" value="Carboxypeptidase-like, regulatory domain"/>
    <property type="match status" value="1"/>
</dbReference>
<dbReference type="SUPFAM" id="SSF49464">
    <property type="entry name" value="Carboxypeptidase regulatory domain-like"/>
    <property type="match status" value="1"/>
</dbReference>
<gene>
    <name evidence="6" type="ORF">EL17_00060</name>
</gene>
<keyword evidence="7" id="KW-1185">Reference proteome</keyword>
<proteinExistence type="predicted"/>
<comment type="caution">
    <text evidence="6">The sequence shown here is derived from an EMBL/GenBank/DDBJ whole genome shotgun (WGS) entry which is preliminary data.</text>
</comment>
<evidence type="ECO:0000256" key="3">
    <source>
        <dbReference type="ARBA" id="ARBA00023237"/>
    </source>
</evidence>
<dbReference type="RefSeq" id="WP_035068375.1">
    <property type="nucleotide sequence ID" value="NZ_JMIH01000001.1"/>
</dbReference>
<evidence type="ECO:0000259" key="5">
    <source>
        <dbReference type="Pfam" id="PF14905"/>
    </source>
</evidence>
<dbReference type="PANTHER" id="PTHR40980">
    <property type="entry name" value="PLUG DOMAIN-CONTAINING PROTEIN"/>
    <property type="match status" value="1"/>
</dbReference>
<comment type="subcellular location">
    <subcellularLocation>
        <location evidence="1">Cell outer membrane</location>
    </subcellularLocation>
</comment>
<dbReference type="SUPFAM" id="SSF56935">
    <property type="entry name" value="Porins"/>
    <property type="match status" value="1"/>
</dbReference>
<keyword evidence="4" id="KW-0732">Signal</keyword>
<dbReference type="InterPro" id="IPR041700">
    <property type="entry name" value="OMP_b-brl_3"/>
</dbReference>
<evidence type="ECO:0000256" key="1">
    <source>
        <dbReference type="ARBA" id="ARBA00004442"/>
    </source>
</evidence>
<dbReference type="Pfam" id="PF13620">
    <property type="entry name" value="CarboxypepD_reg"/>
    <property type="match status" value="1"/>
</dbReference>
<feature type="signal peptide" evidence="4">
    <location>
        <begin position="1"/>
        <end position="28"/>
    </location>
</feature>
<evidence type="ECO:0000313" key="7">
    <source>
        <dbReference type="Proteomes" id="UP000027821"/>
    </source>
</evidence>
<evidence type="ECO:0000313" key="6">
    <source>
        <dbReference type="EMBL" id="KEO75941.1"/>
    </source>
</evidence>
<dbReference type="eggNOG" id="COG1629">
    <property type="taxonomic scope" value="Bacteria"/>
</dbReference>
<keyword evidence="3" id="KW-0998">Cell outer membrane</keyword>
<dbReference type="PANTHER" id="PTHR40980:SF4">
    <property type="entry name" value="TONB-DEPENDENT RECEPTOR-LIKE BETA-BARREL DOMAIN-CONTAINING PROTEIN"/>
    <property type="match status" value="1"/>
</dbReference>
<name>A0A074L122_9BACT</name>
<sequence length="812" mass="91142">MKNLKGKILYLGCIISLFYATSAFQVKAQGLISGRVMESESSGAAFATVSILNVTDSVMVKGAITDEEGNYALRQVPGGNYLIAVSSVGFEKVYLDPIAYDGSQALNLPVIKLQEAALALGEVVVNGQRPVMERKSDRYVMDVTASSFQADNLMDIFRALPFVQVQGDGISVNGRAGILIVLDNVQMPGATMSAILENMTGDEVQNIEFITNPSSRYPANINSVIKITTKKSKNYGLTGSARGNFSQGRRFKGSSGTSMTYRKEKWVADLNLNFTQDDGIWERNGYRMFSQEGTPRVINETMDAMTRESILYLRGKLEYNITKNHKIGVQSNSTYTNTDPASYNRQQIGFSDVVNGRPDSLLLSDTFSYGNRSVQNYSTYYSGKLDSLGKQLDVVLTYSPLRVGTIDEMRYQDMVSPEGGILNPLRRVRNNNISQGNIFVTQIDLELPFKNGWNMTAGSKIILSSNKTRPTLEVATDTGFVIDDGFSFRNDFEENIYAVYSEINKEFGKTNVSAGVRMEKSSMQVDNLVNGERIVSREFLDFFPTLQITRPINDDVVLSVNYRETISRPGFTTLTPYRTYIDDYTIIEGNPALRPEYNRSISMNGVIKNNLFIELEYKKQTDAYTNLPTFNLGATTLQPRNFNLDYYSTTVNYSFEVAKWWSGSIFAMGAIYNGEIFEEQFEELTIPQSVFKTVGVNSTFSLPKGLTLDMAYSYQAPFDYGLVRTVTYQYTRIALKGHLFNKNLQYTIAGLDLFRQAYGGGEIRSFDTFMRSVEYHDSRRVQLGLVYRFGKRTVKGAQQQKLGNEDVIYRAN</sequence>
<protein>
    <recommendedName>
        <fullName evidence="5">Outer membrane protein beta-barrel domain-containing protein</fullName>
    </recommendedName>
</protein>
<dbReference type="InterPro" id="IPR036942">
    <property type="entry name" value="Beta-barrel_TonB_sf"/>
</dbReference>
<dbReference type="AlphaFoldDB" id="A0A074L122"/>
<evidence type="ECO:0000256" key="4">
    <source>
        <dbReference type="SAM" id="SignalP"/>
    </source>
</evidence>
<dbReference type="STRING" id="1048983.EL17_00060"/>
<dbReference type="InterPro" id="IPR008969">
    <property type="entry name" value="CarboxyPept-like_regulatory"/>
</dbReference>
<keyword evidence="2" id="KW-0472">Membrane</keyword>
<feature type="domain" description="Outer membrane protein beta-barrel" evidence="5">
    <location>
        <begin position="384"/>
        <end position="787"/>
    </location>
</feature>
<accession>A0A074L122</accession>
<dbReference type="EMBL" id="JMIH01000001">
    <property type="protein sequence ID" value="KEO75941.1"/>
    <property type="molecule type" value="Genomic_DNA"/>
</dbReference>
<dbReference type="OrthoDB" id="720889at2"/>
<organism evidence="6 7">
    <name type="scientific">Anditalea andensis</name>
    <dbReference type="NCBI Taxonomy" id="1048983"/>
    <lineage>
        <taxon>Bacteria</taxon>
        <taxon>Pseudomonadati</taxon>
        <taxon>Bacteroidota</taxon>
        <taxon>Cytophagia</taxon>
        <taxon>Cytophagales</taxon>
        <taxon>Cytophagaceae</taxon>
        <taxon>Anditalea</taxon>
    </lineage>
</organism>